<feature type="site" description="Important for catalytic activity" evidence="7">
    <location>
        <position position="203"/>
    </location>
</feature>
<dbReference type="GO" id="GO:0008932">
    <property type="term" value="F:lytic endotransglycosylase activity"/>
    <property type="evidence" value="ECO:0007669"/>
    <property type="project" value="UniProtKB-UniRule"/>
</dbReference>
<comment type="catalytic activity">
    <reaction evidence="7">
        <text>a peptidoglycan chain = a peptidoglycan chain with N-acetyl-1,6-anhydromuramyl-[peptide] at the reducing end + a peptidoglycan chain with N-acetylglucosamine at the non-reducing end.</text>
        <dbReference type="EC" id="4.2.2.29"/>
    </reaction>
</comment>
<evidence type="ECO:0000313" key="8">
    <source>
        <dbReference type="EMBL" id="PIS15279.1"/>
    </source>
</evidence>
<accession>A0A2H0WTN5</accession>
<dbReference type="Gene3D" id="3.30.1490.480">
    <property type="entry name" value="Endolytic murein transglycosylase"/>
    <property type="match status" value="1"/>
</dbReference>
<comment type="function">
    <text evidence="7">Functions as a peptidoglycan terminase that cleaves nascent peptidoglycan strands endolytically to terminate their elongation.</text>
</comment>
<dbReference type="PANTHER" id="PTHR30518">
    <property type="entry name" value="ENDOLYTIC MUREIN TRANSGLYCOSYLASE"/>
    <property type="match status" value="1"/>
</dbReference>
<keyword evidence="2 7" id="KW-0812">Transmembrane</keyword>
<dbReference type="Proteomes" id="UP000231282">
    <property type="component" value="Unassembled WGS sequence"/>
</dbReference>
<evidence type="ECO:0000256" key="5">
    <source>
        <dbReference type="ARBA" id="ARBA00023239"/>
    </source>
</evidence>
<dbReference type="EMBL" id="PEZH01000013">
    <property type="protein sequence ID" value="PIS15279.1"/>
    <property type="molecule type" value="Genomic_DNA"/>
</dbReference>
<dbReference type="InterPro" id="IPR003770">
    <property type="entry name" value="MLTG-like"/>
</dbReference>
<organism evidence="8 9">
    <name type="scientific">Candidatus Shapirobacteria bacterium CG09_land_8_20_14_0_10_38_17</name>
    <dbReference type="NCBI Taxonomy" id="1974884"/>
    <lineage>
        <taxon>Bacteria</taxon>
        <taxon>Candidatus Shapironibacteriota</taxon>
    </lineage>
</organism>
<reference evidence="9" key="1">
    <citation type="submission" date="2017-09" db="EMBL/GenBank/DDBJ databases">
        <title>Depth-based differentiation of microbial function through sediment-hosted aquifers and enrichment of novel symbionts in the deep terrestrial subsurface.</title>
        <authorList>
            <person name="Probst A.J."/>
            <person name="Ladd B."/>
            <person name="Jarett J.K."/>
            <person name="Geller-Mcgrath D.E."/>
            <person name="Sieber C.M.K."/>
            <person name="Emerson J.B."/>
            <person name="Anantharaman K."/>
            <person name="Thomas B.C."/>
            <person name="Malmstrom R."/>
            <person name="Stieglmeier M."/>
            <person name="Klingl A."/>
            <person name="Woyke T."/>
            <person name="Ryan C.M."/>
            <person name="Banfield J.F."/>
        </authorList>
    </citation>
    <scope>NUCLEOTIDE SEQUENCE [LARGE SCALE GENOMIC DNA]</scope>
</reference>
<comment type="similarity">
    <text evidence="7">Belongs to the transglycosylase MltG family.</text>
</comment>
<keyword evidence="4 7" id="KW-0472">Membrane</keyword>
<dbReference type="GO" id="GO:0071555">
    <property type="term" value="P:cell wall organization"/>
    <property type="evidence" value="ECO:0007669"/>
    <property type="project" value="UniProtKB-KW"/>
</dbReference>
<dbReference type="AlphaFoldDB" id="A0A2H0WTN5"/>
<sequence length="330" mass="37681">MEKIWVIFTLLFFLASAAGIFGFYRFSLSPVSLDQRQEQMFVISSGESLISIVRRLKEAGLVRNEKIFLFEVRRMGLATQIEAGDFRLSPMMDLRKLILALTSGSVDVWVTIIPGWRAEQVAAELKEKISGFESLWVGTLREKEGYLFPDSYLIPKTATLEEVLKIINLNYSKKVTPQIIKEAEIKGLSEKELIILASLVEREAKFTNDRYQVAAVLLNRINADWPLQVDATVQYALGSDSCRDNIDKSCHWWSEIGGDHIRQVDSLFNTYTYKGLPPMPICNPSLQSIEAVIKAPLDSPYWYYLSDKEGKVHLSRTLEEHEESIKQFFP</sequence>
<dbReference type="GO" id="GO:0009252">
    <property type="term" value="P:peptidoglycan biosynthetic process"/>
    <property type="evidence" value="ECO:0007669"/>
    <property type="project" value="UniProtKB-UniRule"/>
</dbReference>
<protein>
    <recommendedName>
        <fullName evidence="7">Endolytic murein transglycosylase</fullName>
        <ecNumber evidence="7">4.2.2.29</ecNumber>
    </recommendedName>
    <alternativeName>
        <fullName evidence="7">Peptidoglycan lytic transglycosylase</fullName>
    </alternativeName>
    <alternativeName>
        <fullName evidence="7">Peptidoglycan polymerization terminase</fullName>
    </alternativeName>
</protein>
<keyword evidence="6 7" id="KW-0961">Cell wall biogenesis/degradation</keyword>
<dbReference type="PANTHER" id="PTHR30518:SF2">
    <property type="entry name" value="ENDOLYTIC MUREIN TRANSGLYCOSYLASE"/>
    <property type="match status" value="1"/>
</dbReference>
<dbReference type="NCBIfam" id="TIGR00247">
    <property type="entry name" value="endolytic transglycosylase MltG"/>
    <property type="match status" value="1"/>
</dbReference>
<proteinExistence type="inferred from homology"/>
<dbReference type="GO" id="GO:0005886">
    <property type="term" value="C:plasma membrane"/>
    <property type="evidence" value="ECO:0007669"/>
    <property type="project" value="UniProtKB-UniRule"/>
</dbReference>
<evidence type="ECO:0000256" key="3">
    <source>
        <dbReference type="ARBA" id="ARBA00022989"/>
    </source>
</evidence>
<comment type="caution">
    <text evidence="8">The sequence shown here is derived from an EMBL/GenBank/DDBJ whole genome shotgun (WGS) entry which is preliminary data.</text>
</comment>
<evidence type="ECO:0000256" key="4">
    <source>
        <dbReference type="ARBA" id="ARBA00023136"/>
    </source>
</evidence>
<keyword evidence="3 7" id="KW-1133">Transmembrane helix</keyword>
<evidence type="ECO:0000256" key="6">
    <source>
        <dbReference type="ARBA" id="ARBA00023316"/>
    </source>
</evidence>
<evidence type="ECO:0000256" key="1">
    <source>
        <dbReference type="ARBA" id="ARBA00022475"/>
    </source>
</evidence>
<dbReference type="EC" id="4.2.2.29" evidence="7"/>
<evidence type="ECO:0000256" key="7">
    <source>
        <dbReference type="HAMAP-Rule" id="MF_02065"/>
    </source>
</evidence>
<dbReference type="HAMAP" id="MF_02065">
    <property type="entry name" value="MltG"/>
    <property type="match status" value="1"/>
</dbReference>
<evidence type="ECO:0000256" key="2">
    <source>
        <dbReference type="ARBA" id="ARBA00022692"/>
    </source>
</evidence>
<keyword evidence="5 7" id="KW-0456">Lyase</keyword>
<gene>
    <name evidence="7" type="primary">mltG</name>
    <name evidence="8" type="ORF">COT63_00775</name>
</gene>
<dbReference type="Pfam" id="PF02618">
    <property type="entry name" value="YceG"/>
    <property type="match status" value="1"/>
</dbReference>
<name>A0A2H0WTN5_9BACT</name>
<keyword evidence="1 7" id="KW-1003">Cell membrane</keyword>
<evidence type="ECO:0000313" key="9">
    <source>
        <dbReference type="Proteomes" id="UP000231282"/>
    </source>
</evidence>